<comment type="subcellular location">
    <subcellularLocation>
        <location evidence="3">Cytoplasm</location>
    </subcellularLocation>
</comment>
<comment type="function">
    <text evidence="3">Required for formate dehydrogenase (FDH) activity. Acts as a sulfur carrier protein that transfers sulfur from IscS to the molybdenum cofactor prior to its insertion into FDH.</text>
</comment>
<dbReference type="Gene3D" id="3.40.140.10">
    <property type="entry name" value="Cytidine Deaminase, domain 2"/>
    <property type="match status" value="1"/>
</dbReference>
<dbReference type="Gene3D" id="3.10.20.10">
    <property type="match status" value="1"/>
</dbReference>
<dbReference type="PIRSF" id="PIRSF015626">
    <property type="entry name" value="FdhD"/>
    <property type="match status" value="1"/>
</dbReference>
<feature type="active site" description="Cysteine persulfide intermediate" evidence="3">
    <location>
        <position position="128"/>
    </location>
</feature>
<dbReference type="EMBL" id="JBEQCT010000001">
    <property type="protein sequence ID" value="MFM2484185.1"/>
    <property type="molecule type" value="Genomic_DNA"/>
</dbReference>
<evidence type="ECO:0000256" key="1">
    <source>
        <dbReference type="ARBA" id="ARBA00022490"/>
    </source>
</evidence>
<keyword evidence="2 3" id="KW-0501">Molybdenum cofactor biosynthesis</keyword>
<dbReference type="SUPFAM" id="SSF53927">
    <property type="entry name" value="Cytidine deaminase-like"/>
    <property type="match status" value="1"/>
</dbReference>
<keyword evidence="5" id="KW-1185">Reference proteome</keyword>
<proteinExistence type="inferred from homology"/>
<organism evidence="4 5">
    <name type="scientific">Celerinatantimonas yamalensis</name>
    <dbReference type="NCBI Taxonomy" id="559956"/>
    <lineage>
        <taxon>Bacteria</taxon>
        <taxon>Pseudomonadati</taxon>
        <taxon>Pseudomonadota</taxon>
        <taxon>Gammaproteobacteria</taxon>
        <taxon>Celerinatantimonadaceae</taxon>
        <taxon>Celerinatantimonas</taxon>
    </lineage>
</organism>
<comment type="caution">
    <text evidence="4">The sequence shown here is derived from an EMBL/GenBank/DDBJ whole genome shotgun (WGS) entry which is preliminary data.</text>
</comment>
<accession>A0ABW9G3F0</accession>
<dbReference type="HAMAP" id="MF_00187">
    <property type="entry name" value="FdhD"/>
    <property type="match status" value="1"/>
</dbReference>
<keyword evidence="1 3" id="KW-0963">Cytoplasm</keyword>
<evidence type="ECO:0000256" key="3">
    <source>
        <dbReference type="HAMAP-Rule" id="MF_00187"/>
    </source>
</evidence>
<dbReference type="InterPro" id="IPR003786">
    <property type="entry name" value="FdhD"/>
</dbReference>
<comment type="similarity">
    <text evidence="3">Belongs to the FdhD family.</text>
</comment>
<gene>
    <name evidence="3" type="primary">fdhD</name>
    <name evidence="4" type="ORF">ABUE30_03740</name>
</gene>
<dbReference type="Proteomes" id="UP001629953">
    <property type="component" value="Unassembled WGS sequence"/>
</dbReference>
<dbReference type="InterPro" id="IPR016193">
    <property type="entry name" value="Cytidine_deaminase-like"/>
</dbReference>
<dbReference type="Pfam" id="PF02634">
    <property type="entry name" value="FdhD-NarQ"/>
    <property type="match status" value="1"/>
</dbReference>
<evidence type="ECO:0000313" key="5">
    <source>
        <dbReference type="Proteomes" id="UP001629953"/>
    </source>
</evidence>
<dbReference type="RefSeq" id="WP_408622323.1">
    <property type="nucleotide sequence ID" value="NZ_JBEQCT010000001.1"/>
</dbReference>
<reference evidence="4 5" key="1">
    <citation type="journal article" date="2013" name="Int. J. Syst. Evol. Microbiol.">
        <title>Celerinatantimonas yamalensis sp. nov., a cold-adapted diazotrophic bacterium from a cold permafrost brine.</title>
        <authorList>
            <person name="Shcherbakova V."/>
            <person name="Chuvilskaya N."/>
            <person name="Rivkina E."/>
            <person name="Demidov N."/>
            <person name="Uchaeva V."/>
            <person name="Suetin S."/>
            <person name="Suzina N."/>
            <person name="Gilichinsky D."/>
        </authorList>
    </citation>
    <scope>NUCLEOTIDE SEQUENCE [LARGE SCALE GENOMIC DNA]</scope>
    <source>
        <strain evidence="4 5">C7</strain>
    </source>
</reference>
<evidence type="ECO:0000256" key="2">
    <source>
        <dbReference type="ARBA" id="ARBA00023150"/>
    </source>
</evidence>
<dbReference type="PANTHER" id="PTHR30592">
    <property type="entry name" value="FORMATE DEHYDROGENASE"/>
    <property type="match status" value="1"/>
</dbReference>
<comment type="caution">
    <text evidence="3">Lacks conserved residue(s) required for the propagation of feature annotation.</text>
</comment>
<evidence type="ECO:0000313" key="4">
    <source>
        <dbReference type="EMBL" id="MFM2484185.1"/>
    </source>
</evidence>
<name>A0ABW9G3F0_9GAMM</name>
<sequence>MLTHDHAPGLSSIYRQRINRHQDAQLEQDYVAIEEPLQISLQWYDLASSEPMRREWSMTMRTPGDDVALIQGLILTQQVVNSLDDVMLIEPFDPEGRHAANHLVVTLKEGVSPDWQQLQRSYMSQSSCGICGMTSMRSLCLKHPIKLDEQAGWLGGDDVLAMPEQLRQMQPLFAKTGAVHGAGYWHDRQLPVLAEDVGRHNAVDKLIGHIYQQTLWQAQCVLVLSGRVSFELVQKAMLAAIPVIVAVGAPSSLAIDMAKQFNMTLIGFTKRNQFNVYHGHWRLR</sequence>
<protein>
    <recommendedName>
        <fullName evidence="3">Sulfur carrier protein FdhD</fullName>
    </recommendedName>
</protein>
<dbReference type="PANTHER" id="PTHR30592:SF1">
    <property type="entry name" value="SULFUR CARRIER PROTEIN FDHD"/>
    <property type="match status" value="1"/>
</dbReference>